<keyword evidence="2" id="KW-0809">Transit peptide</keyword>
<dbReference type="InterPro" id="IPR007379">
    <property type="entry name" value="Tim44-like_dom"/>
</dbReference>
<name>A0A6J3KMG7_9HYME</name>
<dbReference type="GO" id="GO:0005840">
    <property type="term" value="C:ribosome"/>
    <property type="evidence" value="ECO:0007669"/>
    <property type="project" value="UniProtKB-KW"/>
</dbReference>
<dbReference type="GO" id="GO:0005739">
    <property type="term" value="C:mitochondrion"/>
    <property type="evidence" value="ECO:0007669"/>
    <property type="project" value="UniProtKB-SubCell"/>
</dbReference>
<evidence type="ECO:0000256" key="4">
    <source>
        <dbReference type="ARBA" id="ARBA00023128"/>
    </source>
</evidence>
<gene>
    <name evidence="12 13" type="primary">LOC117235283</name>
</gene>
<keyword evidence="11" id="KW-1185">Reference proteome</keyword>
<keyword evidence="5" id="KW-0687">Ribonucleoprotein</keyword>
<organism evidence="11 12">
    <name type="scientific">Bombus vosnesenskii</name>
    <dbReference type="NCBI Taxonomy" id="207650"/>
    <lineage>
        <taxon>Eukaryota</taxon>
        <taxon>Metazoa</taxon>
        <taxon>Ecdysozoa</taxon>
        <taxon>Arthropoda</taxon>
        <taxon>Hexapoda</taxon>
        <taxon>Insecta</taxon>
        <taxon>Pterygota</taxon>
        <taxon>Neoptera</taxon>
        <taxon>Endopterygota</taxon>
        <taxon>Hymenoptera</taxon>
        <taxon>Apocrita</taxon>
        <taxon>Aculeata</taxon>
        <taxon>Apoidea</taxon>
        <taxon>Anthophila</taxon>
        <taxon>Apidae</taxon>
        <taxon>Bombus</taxon>
        <taxon>Pyrobombus</taxon>
    </lineage>
</organism>
<evidence type="ECO:0000256" key="8">
    <source>
        <dbReference type="ARBA" id="ARBA00043031"/>
    </source>
</evidence>
<evidence type="ECO:0000313" key="11">
    <source>
        <dbReference type="Proteomes" id="UP000504631"/>
    </source>
</evidence>
<evidence type="ECO:0000313" key="12">
    <source>
        <dbReference type="RefSeq" id="XP_033353044.1"/>
    </source>
</evidence>
<dbReference type="CTD" id="84311"/>
<dbReference type="PANTHER" id="PTHR28554">
    <property type="entry name" value="39S RIBOSOMAL PROTEIN L45, MITOCHONDRIAL"/>
    <property type="match status" value="1"/>
</dbReference>
<evidence type="ECO:0000256" key="9">
    <source>
        <dbReference type="SAM" id="MobiDB-lite"/>
    </source>
</evidence>
<protein>
    <recommendedName>
        <fullName evidence="7">Large ribosomal subunit protein mL45</fullName>
    </recommendedName>
    <alternativeName>
        <fullName evidence="8">39S ribosomal protein L45, mitochondrial</fullName>
    </alternativeName>
</protein>
<dbReference type="Pfam" id="PF04280">
    <property type="entry name" value="Tim44"/>
    <property type="match status" value="1"/>
</dbReference>
<evidence type="ECO:0000256" key="7">
    <source>
        <dbReference type="ARBA" id="ARBA00039448"/>
    </source>
</evidence>
<keyword evidence="3 12" id="KW-0689">Ribosomal protein</keyword>
<dbReference type="Proteomes" id="UP000504631">
    <property type="component" value="Unplaced"/>
</dbReference>
<sequence length="338" mass="39032">MIQRYRNAICIFGKYMQNNLPVMLGPINYPVPNDSSQQVRNIKKHFNPKYRKERGKKVIKIKLPTFDDDDDENNSKVRTKLKEAGILPQRNWSERPVFISSTPAIFDSYVAPEGDGKFSPINATGAKQKFEFIEKKSKSFMALRKIKTYEDNYSSDTFRENLLNVYKKAHEALCRKDQDEILQYVTETAYPLMIHNVANKTIVWKFLESLEPARIVHARVTSLISKSNLFAQITIRFHTQQLLCIYDRFGRLLLGSETVRKDVLDYIVFEKHISNVYGTWRIHGKIIPNWLTPNEISSTTYILPKKKEEPSSSDSAVESVAQAVPPETLDKQHTDAKP</sequence>
<evidence type="ECO:0000256" key="2">
    <source>
        <dbReference type="ARBA" id="ARBA00022946"/>
    </source>
</evidence>
<dbReference type="RefSeq" id="XP_033353045.1">
    <property type="nucleotide sequence ID" value="XM_033497154.1"/>
</dbReference>
<dbReference type="RefSeq" id="XP_033353044.1">
    <property type="nucleotide sequence ID" value="XM_033497153.1"/>
</dbReference>
<dbReference type="InterPro" id="IPR051975">
    <property type="entry name" value="mtLSU_mL45"/>
</dbReference>
<feature type="domain" description="Tim44-like" evidence="10">
    <location>
        <begin position="139"/>
        <end position="287"/>
    </location>
</feature>
<comment type="similarity">
    <text evidence="6">Belongs to the mitochondrion-specific ribosomal protein mL45 family.</text>
</comment>
<feature type="region of interest" description="Disordered" evidence="9">
    <location>
        <begin position="305"/>
        <end position="338"/>
    </location>
</feature>
<dbReference type="AlphaFoldDB" id="A0A6J3KMG7"/>
<proteinExistence type="inferred from homology"/>
<feature type="compositionally biased region" description="Basic and acidic residues" evidence="9">
    <location>
        <begin position="328"/>
        <end position="338"/>
    </location>
</feature>
<dbReference type="SMART" id="SM00978">
    <property type="entry name" value="Tim44"/>
    <property type="match status" value="1"/>
</dbReference>
<dbReference type="KEGG" id="bvk:117235283"/>
<dbReference type="Gene3D" id="3.10.450.240">
    <property type="match status" value="1"/>
</dbReference>
<dbReference type="GO" id="GO:1990904">
    <property type="term" value="C:ribonucleoprotein complex"/>
    <property type="evidence" value="ECO:0007669"/>
    <property type="project" value="UniProtKB-KW"/>
</dbReference>
<dbReference type="GeneID" id="117235283"/>
<comment type="subcellular location">
    <subcellularLocation>
        <location evidence="1">Mitochondrion</location>
    </subcellularLocation>
</comment>
<evidence type="ECO:0000313" key="13">
    <source>
        <dbReference type="RefSeq" id="XP_033353045.1"/>
    </source>
</evidence>
<evidence type="ECO:0000256" key="6">
    <source>
        <dbReference type="ARBA" id="ARBA00038073"/>
    </source>
</evidence>
<dbReference type="PANTHER" id="PTHR28554:SF1">
    <property type="entry name" value="LARGE RIBOSOMAL SUBUNIT PROTEIN ML45"/>
    <property type="match status" value="1"/>
</dbReference>
<accession>A0A6J3KMG7</accession>
<evidence type="ECO:0000259" key="10">
    <source>
        <dbReference type="SMART" id="SM00978"/>
    </source>
</evidence>
<evidence type="ECO:0000256" key="5">
    <source>
        <dbReference type="ARBA" id="ARBA00023274"/>
    </source>
</evidence>
<evidence type="ECO:0000256" key="1">
    <source>
        <dbReference type="ARBA" id="ARBA00004173"/>
    </source>
</evidence>
<dbReference type="InterPro" id="IPR032710">
    <property type="entry name" value="NTF2-like_dom_sf"/>
</dbReference>
<dbReference type="SUPFAM" id="SSF54427">
    <property type="entry name" value="NTF2-like"/>
    <property type="match status" value="1"/>
</dbReference>
<reference evidence="12 13" key="1">
    <citation type="submission" date="2025-04" db="UniProtKB">
        <authorList>
            <consortium name="RefSeq"/>
        </authorList>
    </citation>
    <scope>IDENTIFICATION</scope>
    <source>
        <tissue evidence="12 13">Muscle</tissue>
    </source>
</reference>
<evidence type="ECO:0000256" key="3">
    <source>
        <dbReference type="ARBA" id="ARBA00022980"/>
    </source>
</evidence>
<dbReference type="FunFam" id="3.10.450.240:FF:000003">
    <property type="entry name" value="39S ribosomal protein L45, mitochondrial"/>
    <property type="match status" value="1"/>
</dbReference>
<keyword evidence="4" id="KW-0496">Mitochondrion</keyword>